<dbReference type="Proteomes" id="UP000036987">
    <property type="component" value="Unassembled WGS sequence"/>
</dbReference>
<accession>A0A0K9PN46</accession>
<keyword evidence="3" id="KW-1185">Reference proteome</keyword>
<keyword evidence="1" id="KW-0472">Membrane</keyword>
<organism evidence="2 3">
    <name type="scientific">Zostera marina</name>
    <name type="common">Eelgrass</name>
    <dbReference type="NCBI Taxonomy" id="29655"/>
    <lineage>
        <taxon>Eukaryota</taxon>
        <taxon>Viridiplantae</taxon>
        <taxon>Streptophyta</taxon>
        <taxon>Embryophyta</taxon>
        <taxon>Tracheophyta</taxon>
        <taxon>Spermatophyta</taxon>
        <taxon>Magnoliopsida</taxon>
        <taxon>Liliopsida</taxon>
        <taxon>Zosteraceae</taxon>
        <taxon>Zostera</taxon>
    </lineage>
</organism>
<evidence type="ECO:0000313" key="2">
    <source>
        <dbReference type="EMBL" id="KMZ70406.1"/>
    </source>
</evidence>
<proteinExistence type="predicted"/>
<name>A0A0K9PN46_ZOSMR</name>
<dbReference type="PANTHER" id="PTHR36343:SF1">
    <property type="entry name" value="EXPRESSED PROTEIN"/>
    <property type="match status" value="1"/>
</dbReference>
<gene>
    <name evidence="2" type="ORF">ZOSMA_1G03890</name>
</gene>
<dbReference type="STRING" id="29655.A0A0K9PN46"/>
<protein>
    <submittedName>
        <fullName evidence="2">Uncharacterized protein</fullName>
    </submittedName>
</protein>
<comment type="caution">
    <text evidence="2">The sequence shown here is derived from an EMBL/GenBank/DDBJ whole genome shotgun (WGS) entry which is preliminary data.</text>
</comment>
<dbReference type="EMBL" id="LFYR01000729">
    <property type="protein sequence ID" value="KMZ70406.1"/>
    <property type="molecule type" value="Genomic_DNA"/>
</dbReference>
<evidence type="ECO:0000313" key="3">
    <source>
        <dbReference type="Proteomes" id="UP000036987"/>
    </source>
</evidence>
<dbReference type="AlphaFoldDB" id="A0A0K9PN46"/>
<dbReference type="OMA" id="EPEQYWT"/>
<feature type="transmembrane region" description="Helical" evidence="1">
    <location>
        <begin position="90"/>
        <end position="112"/>
    </location>
</feature>
<sequence>MALTISSVSVTYHTNLRCLFHPVLFSSPAVVILPVRSRKPTQIRAKLGGGDAETKDPEKKFITKEEEPEQYWTTAGEREGENPMKTPLPYIAILGLLTPFIILGIAFANGWIKGAIIR</sequence>
<dbReference type="OrthoDB" id="7333885at2759"/>
<keyword evidence="1" id="KW-1133">Transmembrane helix</keyword>
<reference evidence="3" key="1">
    <citation type="journal article" date="2016" name="Nature">
        <title>The genome of the seagrass Zostera marina reveals angiosperm adaptation to the sea.</title>
        <authorList>
            <person name="Olsen J.L."/>
            <person name="Rouze P."/>
            <person name="Verhelst B."/>
            <person name="Lin Y.-C."/>
            <person name="Bayer T."/>
            <person name="Collen J."/>
            <person name="Dattolo E."/>
            <person name="De Paoli E."/>
            <person name="Dittami S."/>
            <person name="Maumus F."/>
            <person name="Michel G."/>
            <person name="Kersting A."/>
            <person name="Lauritano C."/>
            <person name="Lohaus R."/>
            <person name="Toepel M."/>
            <person name="Tonon T."/>
            <person name="Vanneste K."/>
            <person name="Amirebrahimi M."/>
            <person name="Brakel J."/>
            <person name="Bostroem C."/>
            <person name="Chovatia M."/>
            <person name="Grimwood J."/>
            <person name="Jenkins J.W."/>
            <person name="Jueterbock A."/>
            <person name="Mraz A."/>
            <person name="Stam W.T."/>
            <person name="Tice H."/>
            <person name="Bornberg-Bauer E."/>
            <person name="Green P.J."/>
            <person name="Pearson G.A."/>
            <person name="Procaccini G."/>
            <person name="Duarte C.M."/>
            <person name="Schmutz J."/>
            <person name="Reusch T.B.H."/>
            <person name="Van de Peer Y."/>
        </authorList>
    </citation>
    <scope>NUCLEOTIDE SEQUENCE [LARGE SCALE GENOMIC DNA]</scope>
    <source>
        <strain evidence="3">cv. Finnish</strain>
    </source>
</reference>
<dbReference type="PANTHER" id="PTHR36343">
    <property type="entry name" value="EXPRESSED PROTEIN"/>
    <property type="match status" value="1"/>
</dbReference>
<evidence type="ECO:0000256" key="1">
    <source>
        <dbReference type="SAM" id="Phobius"/>
    </source>
</evidence>
<keyword evidence="1" id="KW-0812">Transmembrane</keyword>